<reference evidence="2 3" key="1">
    <citation type="journal article" date="2021" name="Nat. Plants">
        <title>The Taxus genome provides insights into paclitaxel biosynthesis.</title>
        <authorList>
            <person name="Xiong X."/>
            <person name="Gou J."/>
            <person name="Liao Q."/>
            <person name="Li Y."/>
            <person name="Zhou Q."/>
            <person name="Bi G."/>
            <person name="Li C."/>
            <person name="Du R."/>
            <person name="Wang X."/>
            <person name="Sun T."/>
            <person name="Guo L."/>
            <person name="Liang H."/>
            <person name="Lu P."/>
            <person name="Wu Y."/>
            <person name="Zhang Z."/>
            <person name="Ro D.K."/>
            <person name="Shang Y."/>
            <person name="Huang S."/>
            <person name="Yan J."/>
        </authorList>
    </citation>
    <scope>NUCLEOTIDE SEQUENCE [LARGE SCALE GENOMIC DNA]</scope>
    <source>
        <strain evidence="2">Ta-2019</strain>
    </source>
</reference>
<evidence type="ECO:0000256" key="1">
    <source>
        <dbReference type="SAM" id="MobiDB-lite"/>
    </source>
</evidence>
<proteinExistence type="predicted"/>
<feature type="non-terminal residue" evidence="2">
    <location>
        <position position="1"/>
    </location>
</feature>
<dbReference type="AlphaFoldDB" id="A0AA38BNJ8"/>
<name>A0AA38BNJ8_TAXCH</name>
<sequence length="101" mass="11257">QAAEVARRQLKAREATGNPDNTMKWQAAEAKMQELKSNMAILGKEAAVVMAAVEAQQQLTLQHLISMVEAERTYNQRVAQIQAETDMELSLAIGDYVVFHQ</sequence>
<feature type="region of interest" description="Disordered" evidence="1">
    <location>
        <begin position="1"/>
        <end position="20"/>
    </location>
</feature>
<dbReference type="SUPFAM" id="SSF103657">
    <property type="entry name" value="BAR/IMD domain-like"/>
    <property type="match status" value="1"/>
</dbReference>
<dbReference type="Proteomes" id="UP000824469">
    <property type="component" value="Unassembled WGS sequence"/>
</dbReference>
<gene>
    <name evidence="2" type="ORF">KI387_032222</name>
</gene>
<comment type="caution">
    <text evidence="2">The sequence shown here is derived from an EMBL/GenBank/DDBJ whole genome shotgun (WGS) entry which is preliminary data.</text>
</comment>
<protein>
    <submittedName>
        <fullName evidence="2">Uncharacterized protein</fullName>
    </submittedName>
</protein>
<keyword evidence="3" id="KW-1185">Reference proteome</keyword>
<feature type="compositionally biased region" description="Basic and acidic residues" evidence="1">
    <location>
        <begin position="1"/>
        <end position="14"/>
    </location>
</feature>
<dbReference type="InterPro" id="IPR027267">
    <property type="entry name" value="AH/BAR_dom_sf"/>
</dbReference>
<dbReference type="EMBL" id="JAHRHJ020003813">
    <property type="protein sequence ID" value="KAH9288105.1"/>
    <property type="molecule type" value="Genomic_DNA"/>
</dbReference>
<feature type="non-terminal residue" evidence="2">
    <location>
        <position position="101"/>
    </location>
</feature>
<organism evidence="2 3">
    <name type="scientific">Taxus chinensis</name>
    <name type="common">Chinese yew</name>
    <name type="synonym">Taxus wallichiana var. chinensis</name>
    <dbReference type="NCBI Taxonomy" id="29808"/>
    <lineage>
        <taxon>Eukaryota</taxon>
        <taxon>Viridiplantae</taxon>
        <taxon>Streptophyta</taxon>
        <taxon>Embryophyta</taxon>
        <taxon>Tracheophyta</taxon>
        <taxon>Spermatophyta</taxon>
        <taxon>Pinopsida</taxon>
        <taxon>Pinidae</taxon>
        <taxon>Conifers II</taxon>
        <taxon>Cupressales</taxon>
        <taxon>Taxaceae</taxon>
        <taxon>Taxus</taxon>
    </lineage>
</organism>
<accession>A0AA38BNJ8</accession>
<evidence type="ECO:0000313" key="3">
    <source>
        <dbReference type="Proteomes" id="UP000824469"/>
    </source>
</evidence>
<evidence type="ECO:0000313" key="2">
    <source>
        <dbReference type="EMBL" id="KAH9288105.1"/>
    </source>
</evidence>